<keyword evidence="1" id="KW-0472">Membrane</keyword>
<keyword evidence="1" id="KW-0812">Transmembrane</keyword>
<evidence type="ECO:0000256" key="1">
    <source>
        <dbReference type="SAM" id="Phobius"/>
    </source>
</evidence>
<dbReference type="PROSITE" id="PS50887">
    <property type="entry name" value="GGDEF"/>
    <property type="match status" value="1"/>
</dbReference>
<dbReference type="CDD" id="cd01948">
    <property type="entry name" value="EAL"/>
    <property type="match status" value="1"/>
</dbReference>
<keyword evidence="1" id="KW-1133">Transmembrane helix</keyword>
<dbReference type="KEGG" id="cmiu:B1H56_12345"/>
<dbReference type="PATRIC" id="fig|626937.4.peg.1336"/>
<gene>
    <name evidence="4" type="ORF">HMPREF3293_01354</name>
</gene>
<feature type="domain" description="GGDEF" evidence="3">
    <location>
        <begin position="218"/>
        <end position="353"/>
    </location>
</feature>
<dbReference type="Pfam" id="PF00563">
    <property type="entry name" value="EAL"/>
    <property type="match status" value="1"/>
</dbReference>
<dbReference type="Gene3D" id="3.20.20.450">
    <property type="entry name" value="EAL domain"/>
    <property type="match status" value="1"/>
</dbReference>
<dbReference type="CDD" id="cd01949">
    <property type="entry name" value="GGDEF"/>
    <property type="match status" value="1"/>
</dbReference>
<feature type="domain" description="EAL" evidence="2">
    <location>
        <begin position="362"/>
        <end position="616"/>
    </location>
</feature>
<dbReference type="AlphaFoldDB" id="A0A136Q5B3"/>
<dbReference type="InterPro" id="IPR043128">
    <property type="entry name" value="Rev_trsase/Diguanyl_cyclase"/>
</dbReference>
<dbReference type="RefSeq" id="WP_066520986.1">
    <property type="nucleotide sequence ID" value="NZ_CABMOF010000004.1"/>
</dbReference>
<dbReference type="STRING" id="626937.HMPREF3293_01354"/>
<dbReference type="InterPro" id="IPR035919">
    <property type="entry name" value="EAL_sf"/>
</dbReference>
<dbReference type="SUPFAM" id="SSF141868">
    <property type="entry name" value="EAL domain-like"/>
    <property type="match status" value="1"/>
</dbReference>
<comment type="caution">
    <text evidence="4">The sequence shown here is derived from an EMBL/GenBank/DDBJ whole genome shotgun (WGS) entry which is preliminary data.</text>
</comment>
<dbReference type="SUPFAM" id="SSF55073">
    <property type="entry name" value="Nucleotide cyclase"/>
    <property type="match status" value="1"/>
</dbReference>
<name>A0A136Q5B3_9FIRM</name>
<dbReference type="EMBL" id="LSZW01000055">
    <property type="protein sequence ID" value="KXK65861.1"/>
    <property type="molecule type" value="Genomic_DNA"/>
</dbReference>
<dbReference type="InterPro" id="IPR050706">
    <property type="entry name" value="Cyclic-di-GMP_PDE-like"/>
</dbReference>
<dbReference type="Proteomes" id="UP000070366">
    <property type="component" value="Unassembled WGS sequence"/>
</dbReference>
<organism evidence="4 5">
    <name type="scientific">Christensenella minuta</name>
    <dbReference type="NCBI Taxonomy" id="626937"/>
    <lineage>
        <taxon>Bacteria</taxon>
        <taxon>Bacillati</taxon>
        <taxon>Bacillota</taxon>
        <taxon>Clostridia</taxon>
        <taxon>Christensenellales</taxon>
        <taxon>Christensenellaceae</taxon>
        <taxon>Christensenella</taxon>
    </lineage>
</organism>
<proteinExistence type="predicted"/>
<keyword evidence="5" id="KW-1185">Reference proteome</keyword>
<dbReference type="Gene3D" id="3.30.70.270">
    <property type="match status" value="1"/>
</dbReference>
<reference evidence="4 5" key="1">
    <citation type="submission" date="2016-02" db="EMBL/GenBank/DDBJ databases">
        <authorList>
            <person name="Wen L."/>
            <person name="He K."/>
            <person name="Yang H."/>
        </authorList>
    </citation>
    <scope>NUCLEOTIDE SEQUENCE [LARGE SCALE GENOMIC DNA]</scope>
    <source>
        <strain evidence="4 5">DSM 22607</strain>
    </source>
</reference>
<dbReference type="PROSITE" id="PS50883">
    <property type="entry name" value="EAL"/>
    <property type="match status" value="1"/>
</dbReference>
<dbReference type="PANTHER" id="PTHR33121">
    <property type="entry name" value="CYCLIC DI-GMP PHOSPHODIESTERASE PDEF"/>
    <property type="match status" value="1"/>
</dbReference>
<evidence type="ECO:0000259" key="3">
    <source>
        <dbReference type="PROSITE" id="PS50887"/>
    </source>
</evidence>
<dbReference type="SMART" id="SM00267">
    <property type="entry name" value="GGDEF"/>
    <property type="match status" value="1"/>
</dbReference>
<protein>
    <submittedName>
        <fullName evidence="4">Diguanylate cyclase domain protein</fullName>
    </submittedName>
</protein>
<dbReference type="InterPro" id="IPR029787">
    <property type="entry name" value="Nucleotide_cyclase"/>
</dbReference>
<evidence type="ECO:0000313" key="5">
    <source>
        <dbReference type="Proteomes" id="UP000070366"/>
    </source>
</evidence>
<evidence type="ECO:0000259" key="2">
    <source>
        <dbReference type="PROSITE" id="PS50883"/>
    </source>
</evidence>
<dbReference type="PANTHER" id="PTHR33121:SF71">
    <property type="entry name" value="OXYGEN SENSOR PROTEIN DOSP"/>
    <property type="match status" value="1"/>
</dbReference>
<evidence type="ECO:0000313" key="4">
    <source>
        <dbReference type="EMBL" id="KXK65861.1"/>
    </source>
</evidence>
<sequence length="620" mass="70246">MKKFAKFWILVLCIMLVVISLSAVKLVSDIGNYGRLINYVGIVRGASQREVKLETNHMPSDELIEYIDGILAELETGKGRYGLVIPQDTAYRKYLSALSGQWNIVKDEIGNVRNGGNTAALIDESEELFQIANDTVFAIEDYSGRQTADLSGLILVLTIACIAACTVVVVVYVKKMLALKRKNETLENLAFRDELTGAYIMEKFKQEAAGIMERNPGEKFAVVYIDFENFKYVNDVFGYEYGDDILRSYAGLAMGGLRENEVFGRNAADQFAALYRYGEKDDLIRRQERIAHVLTEQTTALKNKYMITLVYGICCVEDVGDMRDMATLLDRANFAQKTVKNSSGGRHYAFYNESIREKMIKEVTIKSRMQDALQKNEFLVYLQPKVGLKSGRVERAEALVRWDMPGRGVLPPNAFIPIFEQHQMIGALDQYVFEKICIWLHDRIAAGLKVLPISVNVSRIQFYNSDFVSTYAKIKDRYKIPDGLMEIEFTESVAFENQDYMIQNVEHMRRHGFLCSLDDFGTGYSSLGILKDLSIDVLKLDAVFFRAKSEKSRTYTVLKGIISIARALQIKTVAEGVEYKEQVDFLRKEGCDCVQGFYFYRPMPIAEFEALIAGQGSPPQ</sequence>
<dbReference type="InterPro" id="IPR000160">
    <property type="entry name" value="GGDEF_dom"/>
</dbReference>
<dbReference type="Pfam" id="PF00990">
    <property type="entry name" value="GGDEF"/>
    <property type="match status" value="1"/>
</dbReference>
<feature type="transmembrane region" description="Helical" evidence="1">
    <location>
        <begin position="150"/>
        <end position="173"/>
    </location>
</feature>
<dbReference type="NCBIfam" id="TIGR00254">
    <property type="entry name" value="GGDEF"/>
    <property type="match status" value="1"/>
</dbReference>
<dbReference type="OrthoDB" id="9762141at2"/>
<dbReference type="GO" id="GO:0071111">
    <property type="term" value="F:cyclic-guanylate-specific phosphodiesterase activity"/>
    <property type="evidence" value="ECO:0007669"/>
    <property type="project" value="InterPro"/>
</dbReference>
<accession>A0A136Q5B3</accession>
<dbReference type="InterPro" id="IPR001633">
    <property type="entry name" value="EAL_dom"/>
</dbReference>
<dbReference type="SMART" id="SM00052">
    <property type="entry name" value="EAL"/>
    <property type="match status" value="1"/>
</dbReference>